<keyword evidence="3" id="KW-1185">Reference proteome</keyword>
<accession>A0A8J5CSE9</accession>
<evidence type="ECO:0000256" key="1">
    <source>
        <dbReference type="SAM" id="MobiDB-lite"/>
    </source>
</evidence>
<dbReference type="EMBL" id="JACEEZ010015152">
    <property type="protein sequence ID" value="KAG0719026.1"/>
    <property type="molecule type" value="Genomic_DNA"/>
</dbReference>
<dbReference type="Proteomes" id="UP000770661">
    <property type="component" value="Unassembled WGS sequence"/>
</dbReference>
<evidence type="ECO:0000313" key="3">
    <source>
        <dbReference type="Proteomes" id="UP000770661"/>
    </source>
</evidence>
<gene>
    <name evidence="2" type="ORF">GWK47_051329</name>
</gene>
<dbReference type="AlphaFoldDB" id="A0A8J5CSE9"/>
<comment type="caution">
    <text evidence="2">The sequence shown here is derived from an EMBL/GenBank/DDBJ whole genome shotgun (WGS) entry which is preliminary data.</text>
</comment>
<protein>
    <submittedName>
        <fullName evidence="2">Uncharacterized protein</fullName>
    </submittedName>
</protein>
<proteinExistence type="predicted"/>
<evidence type="ECO:0000313" key="2">
    <source>
        <dbReference type="EMBL" id="KAG0719026.1"/>
    </source>
</evidence>
<organism evidence="2 3">
    <name type="scientific">Chionoecetes opilio</name>
    <name type="common">Atlantic snow crab</name>
    <name type="synonym">Cancer opilio</name>
    <dbReference type="NCBI Taxonomy" id="41210"/>
    <lineage>
        <taxon>Eukaryota</taxon>
        <taxon>Metazoa</taxon>
        <taxon>Ecdysozoa</taxon>
        <taxon>Arthropoda</taxon>
        <taxon>Crustacea</taxon>
        <taxon>Multicrustacea</taxon>
        <taxon>Malacostraca</taxon>
        <taxon>Eumalacostraca</taxon>
        <taxon>Eucarida</taxon>
        <taxon>Decapoda</taxon>
        <taxon>Pleocyemata</taxon>
        <taxon>Brachyura</taxon>
        <taxon>Eubrachyura</taxon>
        <taxon>Majoidea</taxon>
        <taxon>Majidae</taxon>
        <taxon>Chionoecetes</taxon>
    </lineage>
</organism>
<sequence>MSKPPRRSWNCGTRRYPERLSCLGRKTPPVPFWAIRRTARRPPHRGDEAEFPSWGPGKLRLRLAKSWAAVFLNRWTKRRQDKIIAFCFDTTAFRTLAWCKQAEGRRIAFLKEASDVEEPSQGDYEELLFSVFSYLSRGEGLPNLPPVLELSIQAQWMAKAIYCSASEELKSRSEQACDATCGTFRGKNCGTGPSFDSGLCGGEEADGQGIGQARLEEELKRLEGKKETMFFLPLSIVTSKTRSLLSETRRGRRLSWQRTRHCGEDDEPFKDARKRALASAWSRCRRAGHRPSPALPGVTKSAVTGEVVSSS</sequence>
<reference evidence="2" key="1">
    <citation type="submission" date="2020-07" db="EMBL/GenBank/DDBJ databases">
        <title>The High-quality genome of the commercially important snow crab, Chionoecetes opilio.</title>
        <authorList>
            <person name="Jeong J.-H."/>
            <person name="Ryu S."/>
        </authorList>
    </citation>
    <scope>NUCLEOTIDE SEQUENCE</scope>
    <source>
        <strain evidence="2">MADBK_172401_WGS</strain>
        <tissue evidence="2">Digestive gland</tissue>
    </source>
</reference>
<name>A0A8J5CSE9_CHIOP</name>
<feature type="region of interest" description="Disordered" evidence="1">
    <location>
        <begin position="287"/>
        <end position="311"/>
    </location>
</feature>